<evidence type="ECO:0000256" key="1">
    <source>
        <dbReference type="ARBA" id="ARBA00004173"/>
    </source>
</evidence>
<evidence type="ECO:0000256" key="6">
    <source>
        <dbReference type="ARBA" id="ARBA00035157"/>
    </source>
</evidence>
<keyword evidence="3 7" id="KW-0689">Ribosomal protein</keyword>
<dbReference type="GO" id="GO:1990904">
    <property type="term" value="C:ribonucleoprotein complex"/>
    <property type="evidence" value="ECO:0007669"/>
    <property type="project" value="UniProtKB-KW"/>
</dbReference>
<dbReference type="Pfam" id="PF05316">
    <property type="entry name" value="VAR1"/>
    <property type="match status" value="1"/>
</dbReference>
<evidence type="ECO:0000313" key="7">
    <source>
        <dbReference type="EMBL" id="QCG69856.1"/>
    </source>
</evidence>
<evidence type="ECO:0000256" key="3">
    <source>
        <dbReference type="ARBA" id="ARBA00022980"/>
    </source>
</evidence>
<organism evidence="7">
    <name type="scientific">Armillaria tabescens</name>
    <name type="common">Ringless honey mushroom</name>
    <name type="synonym">Agaricus tabescens</name>
    <dbReference type="NCBI Taxonomy" id="1929756"/>
    <lineage>
        <taxon>Eukaryota</taxon>
        <taxon>Fungi</taxon>
        <taxon>Dikarya</taxon>
        <taxon>Basidiomycota</taxon>
        <taxon>Agaricomycotina</taxon>
        <taxon>Agaricomycetes</taxon>
        <taxon>Agaricomycetidae</taxon>
        <taxon>Agaricales</taxon>
        <taxon>Marasmiineae</taxon>
        <taxon>Physalacriaceae</taxon>
        <taxon>Desarmillaria</taxon>
    </lineage>
</organism>
<proteinExistence type="inferred from homology"/>
<dbReference type="InterPro" id="IPR007980">
    <property type="entry name" value="Ribosomal_uS3m_fun"/>
</dbReference>
<dbReference type="EMBL" id="MH823225">
    <property type="protein sequence ID" value="QCG69856.1"/>
    <property type="molecule type" value="Genomic_DNA"/>
</dbReference>
<evidence type="ECO:0000256" key="2">
    <source>
        <dbReference type="ARBA" id="ARBA00010761"/>
    </source>
</evidence>
<reference evidence="7" key="1">
    <citation type="journal article" date="2019" name="Mitochondrial DNA Part B Resour">
        <title>The complete mitochondrial genome of the edible and phytopathogenic fungus Desarmillaria tabescens.</title>
        <authorList>
            <person name="Lee H.-Y."/>
            <person name="Moon S."/>
            <person name="Koo C.-D."/>
            <person name="Chung J.-W."/>
            <person name="Ryu H."/>
        </authorList>
    </citation>
    <scope>NUCLEOTIDE SEQUENCE</scope>
    <source>
        <strain evidence="7">A014</strain>
    </source>
</reference>
<comment type="similarity">
    <text evidence="2">Belongs to the universal ribosomal protein uS3 family.</text>
</comment>
<comment type="subcellular location">
    <subcellularLocation>
        <location evidence="1">Mitochondrion</location>
    </subcellularLocation>
</comment>
<sequence>MFFNKYHNKYLNKPILNQFLKTLSFYNLDIKGTFIYFTRFIAYNFNYQNNILVKEIYDLLYLGFKSMNCLISKPVFTFKTDKIIINLFYYIIISSFFKKNKWNKNIFRLRQSNNFKSRYNRIRFYYSKNKFIKSKLLADLPLTRYELSKKKLNILCLILSKFFNKPVELNLVRVHYPYNDSNILVNLLGLVINKVKLLKVVQRLFNSAIFKDVFNYEFKSKSNKSDDLRILPTFLAGIKLKVAGRLMKEKVIPRKTTKKFSKGSSSIGKINFTDSSRFTSKNRRGAFSITISSSQNFFNKY</sequence>
<keyword evidence="5" id="KW-0687">Ribonucleoprotein</keyword>
<geneLocation type="mitochondrion" evidence="7"/>
<evidence type="ECO:0000256" key="4">
    <source>
        <dbReference type="ARBA" id="ARBA00023128"/>
    </source>
</evidence>
<accession>A0A4D6SS27</accession>
<dbReference type="RefSeq" id="YP_009652917.1">
    <property type="nucleotide sequence ID" value="NC_042769.1"/>
</dbReference>
<gene>
    <name evidence="7" type="primary">rps3</name>
</gene>
<evidence type="ECO:0000256" key="5">
    <source>
        <dbReference type="ARBA" id="ARBA00023274"/>
    </source>
</evidence>
<dbReference type="GO" id="GO:0006412">
    <property type="term" value="P:translation"/>
    <property type="evidence" value="ECO:0007669"/>
    <property type="project" value="InterPro"/>
</dbReference>
<dbReference type="GO" id="GO:0005739">
    <property type="term" value="C:mitochondrion"/>
    <property type="evidence" value="ECO:0007669"/>
    <property type="project" value="UniProtKB-SubCell"/>
</dbReference>
<protein>
    <recommendedName>
        <fullName evidence="6">Small ribosomal subunit protein uS3m</fullName>
    </recommendedName>
</protein>
<dbReference type="GeneID" id="40499380"/>
<keyword evidence="4 7" id="KW-0496">Mitochondrion</keyword>
<name>A0A4D6SS27_ARMTA</name>
<dbReference type="GO" id="GO:0003735">
    <property type="term" value="F:structural constituent of ribosome"/>
    <property type="evidence" value="ECO:0007669"/>
    <property type="project" value="InterPro"/>
</dbReference>
<dbReference type="AlphaFoldDB" id="A0A4D6SS27"/>
<dbReference type="GO" id="GO:0005840">
    <property type="term" value="C:ribosome"/>
    <property type="evidence" value="ECO:0007669"/>
    <property type="project" value="UniProtKB-KW"/>
</dbReference>